<keyword evidence="2" id="KW-1185">Reference proteome</keyword>
<organism evidence="1 2">
    <name type="scientific">Vibrio tapetis subsp. tapetis</name>
    <dbReference type="NCBI Taxonomy" id="1671868"/>
    <lineage>
        <taxon>Bacteria</taxon>
        <taxon>Pseudomonadati</taxon>
        <taxon>Pseudomonadota</taxon>
        <taxon>Gammaproteobacteria</taxon>
        <taxon>Vibrionales</taxon>
        <taxon>Vibrionaceae</taxon>
        <taxon>Vibrio</taxon>
    </lineage>
</organism>
<accession>A0A2N8ZIR8</accession>
<sequence length="334" mass="38451">MELILNLSMNRLNKKIKSNANIKENSSSFINIHRTIRLTFRTLISIALLSYPVIVYPMEHNKEIVNSDFVNLGKEYEILYRLAKDGDAVMQYYLAEAYYKKGYNELAIDWYHKSVEQGYAPAQYHLSRRYLYGKGVTQDNAHAMHWMQQSAKQEYLPAQSELGILYAQGEAVSQNNELAKYWTKKAADRGYANAQFNLAIMYHMGTVVPKDREKALYWFEKSAAQGDEGAQFHLGTYYANGITVKQDGKKALYWFRQAANSGYAFAQFNLGLIYFNLEEHSNALLWLLVSKLNGYDASNAIKIVHEYLTTEAIRNAENMSKKCVESDYLMCDEL</sequence>
<evidence type="ECO:0000313" key="1">
    <source>
        <dbReference type="EMBL" id="SON51766.1"/>
    </source>
</evidence>
<protein>
    <submittedName>
        <fullName evidence="1">Putative Beta-lactamase</fullName>
        <ecNumber evidence="1">3.5.2.6</ecNumber>
    </submittedName>
</protein>
<reference evidence="1 2" key="1">
    <citation type="submission" date="2017-10" db="EMBL/GenBank/DDBJ databases">
        <authorList>
            <person name="Banno H."/>
            <person name="Chua N.-H."/>
        </authorList>
    </citation>
    <scope>NUCLEOTIDE SEQUENCE [LARGE SCALE GENOMIC DNA]</scope>
    <source>
        <strain evidence="1">Vibrio tapetis CECT4600</strain>
    </source>
</reference>
<dbReference type="SMART" id="SM00671">
    <property type="entry name" value="SEL1"/>
    <property type="match status" value="6"/>
</dbReference>
<dbReference type="Proteomes" id="UP000235828">
    <property type="component" value="Chromosome B"/>
</dbReference>
<dbReference type="InterPro" id="IPR050767">
    <property type="entry name" value="Sel1_AlgK"/>
</dbReference>
<dbReference type="OrthoDB" id="6114904at2"/>
<dbReference type="AlphaFoldDB" id="A0A2N8ZIR8"/>
<keyword evidence="1" id="KW-0378">Hydrolase</keyword>
<dbReference type="Gene3D" id="1.25.40.10">
    <property type="entry name" value="Tetratricopeptide repeat domain"/>
    <property type="match status" value="2"/>
</dbReference>
<dbReference type="GO" id="GO:0008800">
    <property type="term" value="F:beta-lactamase activity"/>
    <property type="evidence" value="ECO:0007669"/>
    <property type="project" value="UniProtKB-EC"/>
</dbReference>
<proteinExistence type="predicted"/>
<dbReference type="EC" id="3.5.2.6" evidence="1"/>
<dbReference type="PANTHER" id="PTHR11102">
    <property type="entry name" value="SEL-1-LIKE PROTEIN"/>
    <property type="match status" value="1"/>
</dbReference>
<dbReference type="SUPFAM" id="SSF81901">
    <property type="entry name" value="HCP-like"/>
    <property type="match status" value="2"/>
</dbReference>
<dbReference type="KEGG" id="vta:B0155"/>
<name>A0A2N8ZIR8_9VIBR</name>
<dbReference type="Pfam" id="PF08238">
    <property type="entry name" value="Sel1"/>
    <property type="match status" value="6"/>
</dbReference>
<dbReference type="PANTHER" id="PTHR11102:SF160">
    <property type="entry name" value="ERAD-ASSOCIATED E3 UBIQUITIN-PROTEIN LIGASE COMPONENT HRD3"/>
    <property type="match status" value="1"/>
</dbReference>
<gene>
    <name evidence="1" type="ORF">VTAP4600_B0155</name>
</gene>
<evidence type="ECO:0000313" key="2">
    <source>
        <dbReference type="Proteomes" id="UP000235828"/>
    </source>
</evidence>
<dbReference type="InterPro" id="IPR011990">
    <property type="entry name" value="TPR-like_helical_dom_sf"/>
</dbReference>
<dbReference type="InterPro" id="IPR006597">
    <property type="entry name" value="Sel1-like"/>
</dbReference>
<dbReference type="EMBL" id="LT960612">
    <property type="protein sequence ID" value="SON51766.1"/>
    <property type="molecule type" value="Genomic_DNA"/>
</dbReference>